<dbReference type="InterPro" id="IPR010133">
    <property type="entry name" value="Bacteriocin_signal_seq"/>
</dbReference>
<dbReference type="AlphaFoldDB" id="A0A562PQY6"/>
<evidence type="ECO:0000313" key="3">
    <source>
        <dbReference type="Proteomes" id="UP000254518"/>
    </source>
</evidence>
<dbReference type="Proteomes" id="UP000254518">
    <property type="component" value="Unassembled WGS sequence"/>
</dbReference>
<dbReference type="NCBIfam" id="TIGR01847">
    <property type="entry name" value="bacteriocin_sig"/>
    <property type="match status" value="1"/>
</dbReference>
<reference evidence="1 3" key="2">
    <citation type="submission" date="2018-07" db="EMBL/GenBank/DDBJ databases">
        <title>Genomic Encyclopedia of Type Strains, Phase IV (KMG-IV): sequencing the most valuable type-strain genomes for metagenomic binning, comparative biology and taxonomic classification.</title>
        <authorList>
            <person name="Goeker M."/>
        </authorList>
    </citation>
    <scope>NUCLEOTIDE SEQUENCE [LARGE SCALE GENOMIC DNA]</scope>
    <source>
        <strain evidence="1 3">DSM 19728</strain>
    </source>
</reference>
<dbReference type="Proteomes" id="UP000321392">
    <property type="component" value="Unassembled WGS sequence"/>
</dbReference>
<reference evidence="2" key="3">
    <citation type="submission" date="2019-07" db="EMBL/GenBank/DDBJ databases">
        <authorList>
            <person name="Whitman W."/>
            <person name="Huntemann M."/>
            <person name="Clum A."/>
            <person name="Pillay M."/>
            <person name="Palaniappan K."/>
            <person name="Varghese N."/>
            <person name="Mikhailova N."/>
            <person name="Stamatis D."/>
            <person name="Reddy T."/>
            <person name="Daum C."/>
            <person name="Shapiro N."/>
            <person name="Ivanova N."/>
            <person name="Kyrpides N."/>
            <person name="Woyke T."/>
        </authorList>
    </citation>
    <scope>NUCLEOTIDE SEQUENCE</scope>
    <source>
        <strain evidence="2">CGMCC 1.5380</strain>
    </source>
</reference>
<dbReference type="EMBL" id="QQBA01000009">
    <property type="protein sequence ID" value="RDI53575.1"/>
    <property type="molecule type" value="Genomic_DNA"/>
</dbReference>
<evidence type="ECO:0000313" key="1">
    <source>
        <dbReference type="EMBL" id="RDI53575.1"/>
    </source>
</evidence>
<gene>
    <name evidence="1" type="ORF">DFR66_109140</name>
    <name evidence="2" type="ORF">IQ02_02000</name>
</gene>
<protein>
    <submittedName>
        <fullName evidence="2">Bacteriocin-like protein</fullName>
    </submittedName>
</protein>
<evidence type="ECO:0000313" key="2">
    <source>
        <dbReference type="EMBL" id="TWI46476.1"/>
    </source>
</evidence>
<proteinExistence type="predicted"/>
<reference evidence="2 4" key="1">
    <citation type="journal article" date="2015" name="Stand. Genomic Sci.">
        <title>Genomic Encyclopedia of Bacterial and Archaeal Type Strains, Phase III: the genomes of soil and plant-associated and newly described type strains.</title>
        <authorList>
            <person name="Whitman W.B."/>
            <person name="Woyke T."/>
            <person name="Klenk H.P."/>
            <person name="Zhou Y."/>
            <person name="Lilburn T.G."/>
            <person name="Beck B.J."/>
            <person name="De Vos P."/>
            <person name="Vandamme P."/>
            <person name="Eisen J.A."/>
            <person name="Garrity G."/>
            <person name="Hugenholtz P."/>
            <person name="Kyrpides N.C."/>
        </authorList>
    </citation>
    <scope>NUCLEOTIDE SEQUENCE [LARGE SCALE GENOMIC DNA]</scope>
    <source>
        <strain evidence="2 4">CGMCC 1.5380</strain>
    </source>
</reference>
<sequence length="59" mass="6357">MYKELNKKELIEIDGGWNVMEYLAMGIGYVNGHLTNISDAMIDAAGSRPANAMLPGSGK</sequence>
<comment type="caution">
    <text evidence="2">The sequence shown here is derived from an EMBL/GenBank/DDBJ whole genome shotgun (WGS) entry which is preliminary data.</text>
</comment>
<accession>A0A562PQY6</accession>
<dbReference type="EMBL" id="VLKX01000009">
    <property type="protein sequence ID" value="TWI46476.1"/>
    <property type="molecule type" value="Genomic_DNA"/>
</dbReference>
<name>A0A562PQY6_9FLAO</name>
<organism evidence="2 4">
    <name type="scientific">Flavobacterium glaciei</name>
    <dbReference type="NCBI Taxonomy" id="386300"/>
    <lineage>
        <taxon>Bacteria</taxon>
        <taxon>Pseudomonadati</taxon>
        <taxon>Bacteroidota</taxon>
        <taxon>Flavobacteriia</taxon>
        <taxon>Flavobacteriales</taxon>
        <taxon>Flavobacteriaceae</taxon>
        <taxon>Flavobacterium</taxon>
    </lineage>
</organism>
<evidence type="ECO:0000313" key="4">
    <source>
        <dbReference type="Proteomes" id="UP000321392"/>
    </source>
</evidence>
<keyword evidence="3" id="KW-1185">Reference proteome</keyword>
<dbReference type="RefSeq" id="WP_158634647.1">
    <property type="nucleotide sequence ID" value="NZ_QQBA01000009.1"/>
</dbReference>